<dbReference type="Gene3D" id="2.60.120.10">
    <property type="entry name" value="Jelly Rolls"/>
    <property type="match status" value="1"/>
</dbReference>
<evidence type="ECO:0000256" key="7">
    <source>
        <dbReference type="SAM" id="MobiDB-lite"/>
    </source>
</evidence>
<evidence type="ECO:0000256" key="6">
    <source>
        <dbReference type="ARBA" id="ARBA00023136"/>
    </source>
</evidence>
<dbReference type="InterPro" id="IPR005821">
    <property type="entry name" value="Ion_trans_dom"/>
</dbReference>
<sequence length="801" mass="90106">RAPGRPKRAPRQTKKPRRRPPWPFWLKTLGQVEFAGSASSARPACHSRPEAMAAEPAAAGALEAHLQALVRALDLQTSLVRGALGLHQDPSSPDQSSAEEVLNKFEVAIDRVRSDLVAMTTAAEGPEKPPEKFTVQDITPPETTTKTDQYTLSGADSDPAAEVALVADPPLDLAARASAVSSAGQREGGLGQIARPRFKSTRSGDVMGTSSIESLSSSSSLGAYRANTQYLMQVESVSRSQTQHSPCIDGALNPDWPPRLVWDMLIIALVLCDSVVIPFQLAEFSTQLGFNQVWLWLTFSFFLCDLVMSFFTGYHSGTKDKRLQEGTLVTNRSSIATNYLRGWFWVDFMSTVPWHVIADAFSSDTAADSTSADQLTKLAKVIKLTRLLRLMRMLRLYKLSVIWERLESRIGSITALNVVSLLKVLGVWVAICHWGACCWWMVGKRNSLAMILTFQDDDPNELHWTEVQRRHSPHQDYEFWTWVEKPASEQYVFCFYWILGVMRTMPAEVTPVNLIERMFVLLFMFFAVMAFAVNVARLTQAWFKFSARKDAFKEEMAFVRMHLRTNNCTTSLQLRAQAYLRYLFEKRKIHAKEMSLLSALPDGLKLQMRQAYRIPYLKLVPGLEDWTDQVLRRFCDATETVDYLTGDKITERHNDAEAAYVLMIGGIQVFHETPSMTRFSTNNGHNVSSMLRAMSPTSIESGPPLTVVDEHCLFDKEANSLCRNTVVATECSEVLRIDRLKFQEVLRMRGNREYENLLATRENSRQRAAGTPTYGNQRRSRASVAWHHIVARLGIPGATSG</sequence>
<feature type="region of interest" description="Disordered" evidence="7">
    <location>
        <begin position="1"/>
        <end position="23"/>
    </location>
</feature>
<evidence type="ECO:0000256" key="5">
    <source>
        <dbReference type="ARBA" id="ARBA00023065"/>
    </source>
</evidence>
<accession>A0ABN9Q319</accession>
<dbReference type="SUPFAM" id="SSF51206">
    <property type="entry name" value="cAMP-binding domain-like"/>
    <property type="match status" value="1"/>
</dbReference>
<dbReference type="SUPFAM" id="SSF81324">
    <property type="entry name" value="Voltage-gated potassium channels"/>
    <property type="match status" value="1"/>
</dbReference>
<dbReference type="Pfam" id="PF00520">
    <property type="entry name" value="Ion_trans"/>
    <property type="match status" value="1"/>
</dbReference>
<keyword evidence="6 8" id="KW-0472">Membrane</keyword>
<evidence type="ECO:0000313" key="11">
    <source>
        <dbReference type="Proteomes" id="UP001189429"/>
    </source>
</evidence>
<keyword evidence="2" id="KW-0813">Transport</keyword>
<evidence type="ECO:0000256" key="3">
    <source>
        <dbReference type="ARBA" id="ARBA00022692"/>
    </source>
</evidence>
<dbReference type="InterPro" id="IPR014710">
    <property type="entry name" value="RmlC-like_jellyroll"/>
</dbReference>
<feature type="transmembrane region" description="Helical" evidence="8">
    <location>
        <begin position="415"/>
        <end position="442"/>
    </location>
</feature>
<feature type="non-terminal residue" evidence="10">
    <location>
        <position position="1"/>
    </location>
</feature>
<evidence type="ECO:0000256" key="4">
    <source>
        <dbReference type="ARBA" id="ARBA00022989"/>
    </source>
</evidence>
<evidence type="ECO:0000256" key="8">
    <source>
        <dbReference type="SAM" id="Phobius"/>
    </source>
</evidence>
<dbReference type="InterPro" id="IPR051413">
    <property type="entry name" value="K/Na_HCN_channel"/>
</dbReference>
<dbReference type="PANTHER" id="PTHR45689:SF5">
    <property type="entry name" value="I[[H]] CHANNEL, ISOFORM E"/>
    <property type="match status" value="1"/>
</dbReference>
<keyword evidence="5" id="KW-0406">Ion transport</keyword>
<dbReference type="InterPro" id="IPR000595">
    <property type="entry name" value="cNMP-bd_dom"/>
</dbReference>
<keyword evidence="3 8" id="KW-0812">Transmembrane</keyword>
<comment type="caution">
    <text evidence="10">The sequence shown here is derived from an EMBL/GenBank/DDBJ whole genome shotgun (WGS) entry which is preliminary data.</text>
</comment>
<dbReference type="Gene3D" id="1.10.287.70">
    <property type="match status" value="1"/>
</dbReference>
<dbReference type="PROSITE" id="PS50042">
    <property type="entry name" value="CNMP_BINDING_3"/>
    <property type="match status" value="1"/>
</dbReference>
<name>A0ABN9Q319_9DINO</name>
<keyword evidence="11" id="KW-1185">Reference proteome</keyword>
<feature type="region of interest" description="Disordered" evidence="7">
    <location>
        <begin position="121"/>
        <end position="155"/>
    </location>
</feature>
<evidence type="ECO:0000259" key="9">
    <source>
        <dbReference type="PROSITE" id="PS50042"/>
    </source>
</evidence>
<feature type="compositionally biased region" description="Basic residues" evidence="7">
    <location>
        <begin position="1"/>
        <end position="20"/>
    </location>
</feature>
<reference evidence="10" key="1">
    <citation type="submission" date="2023-10" db="EMBL/GenBank/DDBJ databases">
        <authorList>
            <person name="Chen Y."/>
            <person name="Shah S."/>
            <person name="Dougan E. K."/>
            <person name="Thang M."/>
            <person name="Chan C."/>
        </authorList>
    </citation>
    <scope>NUCLEOTIDE SEQUENCE [LARGE SCALE GENOMIC DNA]</scope>
</reference>
<feature type="transmembrane region" description="Helical" evidence="8">
    <location>
        <begin position="260"/>
        <end position="281"/>
    </location>
</feature>
<feature type="transmembrane region" description="Helical" evidence="8">
    <location>
        <begin position="293"/>
        <end position="314"/>
    </location>
</feature>
<evidence type="ECO:0000313" key="10">
    <source>
        <dbReference type="EMBL" id="CAK0798611.1"/>
    </source>
</evidence>
<feature type="compositionally biased region" description="Polar residues" evidence="7">
    <location>
        <begin position="141"/>
        <end position="154"/>
    </location>
</feature>
<keyword evidence="4 8" id="KW-1133">Transmembrane helix</keyword>
<dbReference type="InterPro" id="IPR018490">
    <property type="entry name" value="cNMP-bd_dom_sf"/>
</dbReference>
<protein>
    <recommendedName>
        <fullName evidence="9">Cyclic nucleotide-binding domain-containing protein</fullName>
    </recommendedName>
</protein>
<proteinExistence type="predicted"/>
<evidence type="ECO:0000256" key="2">
    <source>
        <dbReference type="ARBA" id="ARBA00022448"/>
    </source>
</evidence>
<evidence type="ECO:0000256" key="1">
    <source>
        <dbReference type="ARBA" id="ARBA00004141"/>
    </source>
</evidence>
<feature type="transmembrane region" description="Helical" evidence="8">
    <location>
        <begin position="518"/>
        <end position="539"/>
    </location>
</feature>
<feature type="domain" description="Cyclic nucleotide-binding" evidence="9">
    <location>
        <begin position="622"/>
        <end position="746"/>
    </location>
</feature>
<organism evidence="10 11">
    <name type="scientific">Prorocentrum cordatum</name>
    <dbReference type="NCBI Taxonomy" id="2364126"/>
    <lineage>
        <taxon>Eukaryota</taxon>
        <taxon>Sar</taxon>
        <taxon>Alveolata</taxon>
        <taxon>Dinophyceae</taxon>
        <taxon>Prorocentrales</taxon>
        <taxon>Prorocentraceae</taxon>
        <taxon>Prorocentrum</taxon>
    </lineage>
</organism>
<comment type="subcellular location">
    <subcellularLocation>
        <location evidence="1">Membrane</location>
        <topology evidence="1">Multi-pass membrane protein</topology>
    </subcellularLocation>
</comment>
<dbReference type="Proteomes" id="UP001189429">
    <property type="component" value="Unassembled WGS sequence"/>
</dbReference>
<dbReference type="PANTHER" id="PTHR45689">
    <property type="entry name" value="I[[H]] CHANNEL, ISOFORM E"/>
    <property type="match status" value="1"/>
</dbReference>
<gene>
    <name evidence="10" type="ORF">PCOR1329_LOCUS7318</name>
</gene>
<dbReference type="EMBL" id="CAUYUJ010001984">
    <property type="protein sequence ID" value="CAK0798611.1"/>
    <property type="molecule type" value="Genomic_DNA"/>
</dbReference>